<dbReference type="AlphaFoldDB" id="A0AAV8TMN8"/>
<keyword evidence="5" id="KW-0539">Nucleus</keyword>
<sequence length="564" mass="62499">MLVLFETPAGFALFKVLDEGKLSKVEDLWKEFSNVDSARKLVKLKAFNKFENTSEALEAVTKLIDSTPSKGLRKFLRAHCDGEQLAVSDSKLGNAIKDKLKIDCVHNNAVMELMRGLRSQLTELISGLPSQDLAPMSLGLSHSLSRYKLKFSPDKVDTMIIQAIGLLDDLDKELNTYAMRVREWYGWHFPELAKIVQDNILYAKTVKLMGSRDNAAKLDFSEILPEEVETELRDAAMISMGTEVSDVDLSNIRELCDQVLSLSEYRAQLYDYLKSRMNTVAPNLTALVGELVGARLIAHGGSLLNLAKQPGSTVQILGAEKALFRALKTKHATPKYGLLYHASLVGQAAPKMKGKISRSLAAKAALAIRCDALGDGEDNTMGVENRLKLEARLRNLEGRELGRSAGSVKGKPKIEAYDKNRKKSAGALLTAGKTYNPSADSIIGQITFSNAGSEHEMTPKTEKHVEEAPVIVETKEKKKKKKICAGETTSTNDANDIPQAEGALKKEKKKKKKQKAESDKMQNDSENIEAVDKKKKRKHVEEDGEETEMPSKKREKKKKKKNED</sequence>
<dbReference type="PANTHER" id="PTHR10894:SF1">
    <property type="entry name" value="NUCLEOLAR PROTEIN 58"/>
    <property type="match status" value="1"/>
</dbReference>
<feature type="domain" description="Nop" evidence="9">
    <location>
        <begin position="280"/>
        <end position="398"/>
    </location>
</feature>
<dbReference type="Pfam" id="PF08156">
    <property type="entry name" value="NOP5NT"/>
    <property type="match status" value="1"/>
</dbReference>
<evidence type="ECO:0000256" key="1">
    <source>
        <dbReference type="ARBA" id="ARBA00004604"/>
    </source>
</evidence>
<evidence type="ECO:0000256" key="7">
    <source>
        <dbReference type="ARBA" id="ARBA00024837"/>
    </source>
</evidence>
<dbReference type="SUPFAM" id="SSF89124">
    <property type="entry name" value="Nop domain"/>
    <property type="match status" value="1"/>
</dbReference>
<evidence type="ECO:0000256" key="6">
    <source>
        <dbReference type="ARBA" id="ARBA00023274"/>
    </source>
</evidence>
<comment type="caution">
    <text evidence="10">The sequence shown here is derived from an EMBL/GenBank/DDBJ whole genome shotgun (WGS) entry which is preliminary data.</text>
</comment>
<feature type="region of interest" description="Disordered" evidence="8">
    <location>
        <begin position="457"/>
        <end position="564"/>
    </location>
</feature>
<dbReference type="GO" id="GO:0042254">
    <property type="term" value="P:ribosome biogenesis"/>
    <property type="evidence" value="ECO:0007669"/>
    <property type="project" value="UniProtKB-KW"/>
</dbReference>
<dbReference type="Gene3D" id="1.10.246.90">
    <property type="entry name" value="Nop domain"/>
    <property type="match status" value="1"/>
</dbReference>
<organism evidence="10 11">
    <name type="scientific">Erythroxylum novogranatense</name>
    <dbReference type="NCBI Taxonomy" id="1862640"/>
    <lineage>
        <taxon>Eukaryota</taxon>
        <taxon>Viridiplantae</taxon>
        <taxon>Streptophyta</taxon>
        <taxon>Embryophyta</taxon>
        <taxon>Tracheophyta</taxon>
        <taxon>Spermatophyta</taxon>
        <taxon>Magnoliopsida</taxon>
        <taxon>eudicotyledons</taxon>
        <taxon>Gunneridae</taxon>
        <taxon>Pentapetalae</taxon>
        <taxon>rosids</taxon>
        <taxon>fabids</taxon>
        <taxon>Malpighiales</taxon>
        <taxon>Erythroxylaceae</taxon>
        <taxon>Erythroxylum</taxon>
    </lineage>
</organism>
<comment type="subcellular location">
    <subcellularLocation>
        <location evidence="1">Nucleus</location>
        <location evidence="1">Nucleolus</location>
    </subcellularLocation>
</comment>
<dbReference type="InterPro" id="IPR036070">
    <property type="entry name" value="Nop_dom_sf"/>
</dbReference>
<accession>A0AAV8TMN8</accession>
<evidence type="ECO:0000256" key="3">
    <source>
        <dbReference type="ARBA" id="ARBA00020379"/>
    </source>
</evidence>
<dbReference type="FunFam" id="1.10.287.4070:FF:000001">
    <property type="entry name" value="Probable Nucleolar protein 58"/>
    <property type="match status" value="1"/>
</dbReference>
<keyword evidence="11" id="KW-1185">Reference proteome</keyword>
<evidence type="ECO:0000256" key="8">
    <source>
        <dbReference type="SAM" id="MobiDB-lite"/>
    </source>
</evidence>
<dbReference type="Gene3D" id="1.10.287.4070">
    <property type="match status" value="1"/>
</dbReference>
<dbReference type="InterPro" id="IPR042239">
    <property type="entry name" value="Nop_C"/>
</dbReference>
<comment type="similarity">
    <text evidence="2">Belongs to the NOP5/NOP56 family.</text>
</comment>
<keyword evidence="4" id="KW-0690">Ribosome biogenesis</keyword>
<dbReference type="InterPro" id="IPR002687">
    <property type="entry name" value="Nop_dom"/>
</dbReference>
<dbReference type="PANTHER" id="PTHR10894">
    <property type="entry name" value="NUCLEOLAR PROTEIN 5 NUCLEOLAR PROTEIN NOP5 NOP58"/>
    <property type="match status" value="1"/>
</dbReference>
<reference evidence="10 11" key="1">
    <citation type="submission" date="2021-09" db="EMBL/GenBank/DDBJ databases">
        <title>Genomic insights and catalytic innovation underlie evolution of tropane alkaloids biosynthesis.</title>
        <authorList>
            <person name="Wang Y.-J."/>
            <person name="Tian T."/>
            <person name="Huang J.-P."/>
            <person name="Huang S.-X."/>
        </authorList>
    </citation>
    <scope>NUCLEOTIDE SEQUENCE [LARGE SCALE GENOMIC DNA]</scope>
    <source>
        <strain evidence="10">KIB-2018</strain>
        <tissue evidence="10">Leaf</tissue>
    </source>
</reference>
<name>A0AAV8TMN8_9ROSI</name>
<gene>
    <name evidence="10" type="ORF">K2173_017512</name>
</gene>
<dbReference type="FunFam" id="1.10.246.90:FF:000003">
    <property type="entry name" value="Nucleolar protein 58"/>
    <property type="match status" value="1"/>
</dbReference>
<comment type="function">
    <text evidence="7">Required for pre-18S rRNA processing. May bind microtubules.</text>
</comment>
<dbReference type="InterPro" id="IPR012976">
    <property type="entry name" value="NOSIC"/>
</dbReference>
<evidence type="ECO:0000256" key="4">
    <source>
        <dbReference type="ARBA" id="ARBA00022517"/>
    </source>
</evidence>
<feature type="compositionally biased region" description="Basic residues" evidence="8">
    <location>
        <begin position="553"/>
        <end position="564"/>
    </location>
</feature>
<evidence type="ECO:0000259" key="9">
    <source>
        <dbReference type="PROSITE" id="PS51358"/>
    </source>
</evidence>
<dbReference type="SMART" id="SM00931">
    <property type="entry name" value="NOSIC"/>
    <property type="match status" value="1"/>
</dbReference>
<dbReference type="Pfam" id="PF01798">
    <property type="entry name" value="Nop"/>
    <property type="match status" value="1"/>
</dbReference>
<dbReference type="EMBL" id="JAIWQS010000004">
    <property type="protein sequence ID" value="KAJ8767468.1"/>
    <property type="molecule type" value="Genomic_DNA"/>
</dbReference>
<evidence type="ECO:0000256" key="5">
    <source>
        <dbReference type="ARBA" id="ARBA00023242"/>
    </source>
</evidence>
<dbReference type="Proteomes" id="UP001159364">
    <property type="component" value="Linkage Group LG04"/>
</dbReference>
<dbReference type="PROSITE" id="PS51358">
    <property type="entry name" value="NOP"/>
    <property type="match status" value="1"/>
</dbReference>
<evidence type="ECO:0000256" key="2">
    <source>
        <dbReference type="ARBA" id="ARBA00009211"/>
    </source>
</evidence>
<dbReference type="GO" id="GO:0031428">
    <property type="term" value="C:box C/D methylation guide snoRNP complex"/>
    <property type="evidence" value="ECO:0007669"/>
    <property type="project" value="InterPro"/>
</dbReference>
<evidence type="ECO:0000313" key="10">
    <source>
        <dbReference type="EMBL" id="KAJ8767468.1"/>
    </source>
</evidence>
<keyword evidence="6" id="KW-0687">Ribonucleoprotein</keyword>
<dbReference type="GO" id="GO:0030515">
    <property type="term" value="F:snoRNA binding"/>
    <property type="evidence" value="ECO:0007669"/>
    <property type="project" value="InterPro"/>
</dbReference>
<feature type="compositionally biased region" description="Basic and acidic residues" evidence="8">
    <location>
        <begin position="457"/>
        <end position="467"/>
    </location>
</feature>
<evidence type="ECO:0000313" key="11">
    <source>
        <dbReference type="Proteomes" id="UP001159364"/>
    </source>
</evidence>
<proteinExistence type="inferred from homology"/>
<dbReference type="InterPro" id="IPR012974">
    <property type="entry name" value="NOP58/56_N"/>
</dbReference>
<protein>
    <recommendedName>
        <fullName evidence="3">Nucleolar protein 58</fullName>
    </recommendedName>
</protein>
<dbReference type="GO" id="GO:0032040">
    <property type="term" value="C:small-subunit processome"/>
    <property type="evidence" value="ECO:0007669"/>
    <property type="project" value="InterPro"/>
</dbReference>
<dbReference type="InterPro" id="IPR045056">
    <property type="entry name" value="Nop56/Nop58"/>
</dbReference>